<accession>A0A6J0KP27</accession>
<feature type="compositionally biased region" description="Polar residues" evidence="1">
    <location>
        <begin position="27"/>
        <end position="57"/>
    </location>
</feature>
<name>A0A6J0KP27_RAPSA</name>
<reference evidence="2" key="1">
    <citation type="journal article" date="2019" name="Database">
        <title>The radish genome database (RadishGD): an integrated information resource for radish genomics.</title>
        <authorList>
            <person name="Yu H.J."/>
            <person name="Baek S."/>
            <person name="Lee Y.J."/>
            <person name="Cho A."/>
            <person name="Mun J.H."/>
        </authorList>
    </citation>
    <scope>NUCLEOTIDE SEQUENCE [LARGE SCALE GENOMIC DNA]</scope>
    <source>
        <strain evidence="2">cv. WK10039</strain>
    </source>
</reference>
<dbReference type="PANTHER" id="PTHR34539">
    <property type="entry name" value="T6J4.11 PROTEIN"/>
    <property type="match status" value="1"/>
</dbReference>
<dbReference type="AlphaFoldDB" id="A0A6J0KP27"/>
<dbReference type="PANTHER" id="PTHR34539:SF16">
    <property type="entry name" value="T2P11.11 PROTEIN"/>
    <property type="match status" value="1"/>
</dbReference>
<dbReference type="GeneID" id="108820834"/>
<protein>
    <submittedName>
        <fullName evidence="3">Uncharacterized protein LOC108820834</fullName>
    </submittedName>
</protein>
<reference evidence="3" key="2">
    <citation type="submission" date="2025-08" db="UniProtKB">
        <authorList>
            <consortium name="RefSeq"/>
        </authorList>
    </citation>
    <scope>IDENTIFICATION</scope>
    <source>
        <tissue evidence="3">Leaf</tissue>
    </source>
</reference>
<evidence type="ECO:0000313" key="2">
    <source>
        <dbReference type="Proteomes" id="UP000504610"/>
    </source>
</evidence>
<feature type="region of interest" description="Disordered" evidence="1">
    <location>
        <begin position="1"/>
        <end position="57"/>
    </location>
</feature>
<keyword evidence="2" id="KW-1185">Reference proteome</keyword>
<proteinExistence type="predicted"/>
<dbReference type="OrthoDB" id="1932997at2759"/>
<dbReference type="Proteomes" id="UP000504610">
    <property type="component" value="Chromosome 8"/>
</dbReference>
<organism evidence="2 3">
    <name type="scientific">Raphanus sativus</name>
    <name type="common">Radish</name>
    <name type="synonym">Raphanus raphanistrum var. sativus</name>
    <dbReference type="NCBI Taxonomy" id="3726"/>
    <lineage>
        <taxon>Eukaryota</taxon>
        <taxon>Viridiplantae</taxon>
        <taxon>Streptophyta</taxon>
        <taxon>Embryophyta</taxon>
        <taxon>Tracheophyta</taxon>
        <taxon>Spermatophyta</taxon>
        <taxon>Magnoliopsida</taxon>
        <taxon>eudicotyledons</taxon>
        <taxon>Gunneridae</taxon>
        <taxon>Pentapetalae</taxon>
        <taxon>rosids</taxon>
        <taxon>malvids</taxon>
        <taxon>Brassicales</taxon>
        <taxon>Brassicaceae</taxon>
        <taxon>Brassiceae</taxon>
        <taxon>Raphanus</taxon>
    </lineage>
</organism>
<dbReference type="RefSeq" id="XP_018449348.2">
    <property type="nucleotide sequence ID" value="XM_018593846.2"/>
</dbReference>
<evidence type="ECO:0000256" key="1">
    <source>
        <dbReference type="SAM" id="MobiDB-lite"/>
    </source>
</evidence>
<feature type="compositionally biased region" description="Polar residues" evidence="1">
    <location>
        <begin position="71"/>
        <end position="91"/>
    </location>
</feature>
<evidence type="ECO:0000313" key="3">
    <source>
        <dbReference type="RefSeq" id="XP_018449348.2"/>
    </source>
</evidence>
<sequence length="174" mass="19570">MAKTTPLKRHREEETLAEEETNKRQKPSTSSFSSHNDQILSLLNDSDELNQPNNDLTSFLNSLQQDISSDDQNGVLSRVSNVEDSSTSCVSSKEDDVDEEAKETVMQHLLEASDDELGLPSNEFGESNYEMIKNEISQDYVCGDNLLDGFGDAFWELEDEAANYYALLQSELFL</sequence>
<gene>
    <name evidence="3" type="primary">LOC108820834</name>
</gene>
<dbReference type="KEGG" id="rsz:108820834"/>
<feature type="region of interest" description="Disordered" evidence="1">
    <location>
        <begin position="71"/>
        <end position="98"/>
    </location>
</feature>